<feature type="region of interest" description="Disordered" evidence="1">
    <location>
        <begin position="402"/>
        <end position="433"/>
    </location>
</feature>
<dbReference type="EMBL" id="OX365919">
    <property type="protein sequence ID" value="CAI4064295.1"/>
    <property type="molecule type" value="Genomic_DNA"/>
</dbReference>
<dbReference type="InterPro" id="IPR005036">
    <property type="entry name" value="CBM21_dom"/>
</dbReference>
<dbReference type="GO" id="GO:0008157">
    <property type="term" value="F:protein phosphatase 1 binding"/>
    <property type="evidence" value="ECO:0007669"/>
    <property type="project" value="TreeGrafter"/>
</dbReference>
<dbReference type="Proteomes" id="UP001162090">
    <property type="component" value="Chromosome 8"/>
</dbReference>
<evidence type="ECO:0000313" key="3">
    <source>
        <dbReference type="EMBL" id="CAI4064295.1"/>
    </source>
</evidence>
<proteinExistence type="predicted"/>
<feature type="compositionally biased region" description="Low complexity" evidence="1">
    <location>
        <begin position="490"/>
        <end position="503"/>
    </location>
</feature>
<dbReference type="PROSITE" id="PS51159">
    <property type="entry name" value="CBM21"/>
    <property type="match status" value="1"/>
</dbReference>
<feature type="region of interest" description="Disordered" evidence="1">
    <location>
        <begin position="638"/>
        <end position="694"/>
    </location>
</feature>
<evidence type="ECO:0000259" key="2">
    <source>
        <dbReference type="PROSITE" id="PS51159"/>
    </source>
</evidence>
<feature type="compositionally biased region" description="Low complexity" evidence="1">
    <location>
        <begin position="670"/>
        <end position="685"/>
    </location>
</feature>
<dbReference type="InterPro" id="IPR050782">
    <property type="entry name" value="PP1_regulatory_subunit_3"/>
</dbReference>
<feature type="region of interest" description="Disordered" evidence="1">
    <location>
        <begin position="467"/>
        <end position="507"/>
    </location>
</feature>
<dbReference type="AlphaFoldDB" id="A0AA35JLP3"/>
<dbReference type="PANTHER" id="PTHR12307">
    <property type="entry name" value="PROTEIN PHOSPHATASE 1 REGULATORY SUBUNIT"/>
    <property type="match status" value="1"/>
</dbReference>
<dbReference type="Gene3D" id="2.60.40.2440">
    <property type="entry name" value="Carbohydrate binding type-21 domain"/>
    <property type="match status" value="1"/>
</dbReference>
<accession>A0AA35JLP3</accession>
<dbReference type="PANTHER" id="PTHR12307:SF51">
    <property type="entry name" value="SERINE_THREONINE-PROTEIN PHOSPHATASE 1 REGULATORY SUBUNIT GAC1-RELATED"/>
    <property type="match status" value="1"/>
</dbReference>
<dbReference type="Pfam" id="PF03370">
    <property type="entry name" value="CBM_21"/>
    <property type="match status" value="1"/>
</dbReference>
<dbReference type="GO" id="GO:2001069">
    <property type="term" value="F:glycogen binding"/>
    <property type="evidence" value="ECO:0007669"/>
    <property type="project" value="TreeGrafter"/>
</dbReference>
<reference evidence="3" key="1">
    <citation type="submission" date="2022-10" db="EMBL/GenBank/DDBJ databases">
        <authorList>
            <person name="Byrne P K."/>
        </authorList>
    </citation>
    <scope>NUCLEOTIDE SEQUENCE</scope>
    <source>
        <strain evidence="3">CBS7001</strain>
    </source>
</reference>
<organism evidence="3 4">
    <name type="scientific">Saccharomyces uvarum</name>
    <name type="common">Yeast</name>
    <name type="synonym">Saccharomyces bayanus var. uvarum</name>
    <dbReference type="NCBI Taxonomy" id="230603"/>
    <lineage>
        <taxon>Eukaryota</taxon>
        <taxon>Fungi</taxon>
        <taxon>Dikarya</taxon>
        <taxon>Ascomycota</taxon>
        <taxon>Saccharomycotina</taxon>
        <taxon>Saccharomycetes</taxon>
        <taxon>Saccharomycetales</taxon>
        <taxon>Saccharomycetaceae</taxon>
        <taxon>Saccharomyces</taxon>
    </lineage>
</organism>
<feature type="domain" description="CBM21" evidence="2">
    <location>
        <begin position="248"/>
        <end position="373"/>
    </location>
</feature>
<gene>
    <name evidence="3" type="primary">SUVC08G2130</name>
    <name evidence="3" type="ORF">SUVC_08G2130</name>
</gene>
<name>A0AA35JLP3_SACUV</name>
<feature type="compositionally biased region" description="Polar residues" evidence="1">
    <location>
        <begin position="641"/>
        <end position="662"/>
    </location>
</feature>
<feature type="compositionally biased region" description="Low complexity" evidence="1">
    <location>
        <begin position="411"/>
        <end position="422"/>
    </location>
</feature>
<dbReference type="GO" id="GO:0005979">
    <property type="term" value="P:regulation of glycogen biosynthetic process"/>
    <property type="evidence" value="ECO:0007669"/>
    <property type="project" value="TreeGrafter"/>
</dbReference>
<evidence type="ECO:0000313" key="4">
    <source>
        <dbReference type="Proteomes" id="UP001162090"/>
    </source>
</evidence>
<dbReference type="InterPro" id="IPR038175">
    <property type="entry name" value="CBM21_dom_sf"/>
</dbReference>
<protein>
    <recommendedName>
        <fullName evidence="2">CBM21 domain-containing protein</fullName>
    </recommendedName>
</protein>
<dbReference type="GO" id="GO:0000164">
    <property type="term" value="C:protein phosphatase type 1 complex"/>
    <property type="evidence" value="ECO:0007669"/>
    <property type="project" value="TreeGrafter"/>
</dbReference>
<sequence>MVIESATATATATLSPSKARLSFPHANLTKSVSDNPISRPSAPPIRKLKSSLKISHADPPSRSKSEFFLTSPEKNVRFAIELTTVKRFDKNAEPSSISNENSPTLSPVDNYTTTDDIQLFNSDNCWFNDSSLVSNLLKNEKKFRYMNSLNNMFKLDLYDSEDEDEEDSGIDEHRNVQAGYDYTYDSITSKKVPSYHKSVVSSNASSLASQATNICDWKLHCTDLLPFKQTSPLFTKTLSASDLHDQLSSYLNGQNVKLHSLTQLDHDSSKIVGLLYVKNLSFEKYLEIKFTFNSWKDIHYVTANYNKTVNADIDEFKFIIDLNSLKYILLIKKIITMEDESNSCPLNVEICCRYDVNNETFYDNNNNKNYHLFITTFKQAKKEEGKQDTPVVVEPATIIKENSNIPPKNVSSKLISSNPSLSRFSSQSRKFSEDTDYYNTSPLKHLYHNDTTTFIKPKRLNAVLEKIDSTTPSPPPPPAGNTKNENVAKNENTASTSTTTRNNIGLPLLGSQHQSLYSGSSSYSSSSSSISSSLSFASSTNSSTNSSSSASCGFPLTELDNFDYANLYEPNDTFTTANLFNHSLNSIIPDNSTPSFFGDFGNSSNDDNNNNISNNFAASLDDSYEDKQSVITDTTMDDNIKTSNVNNSTDTLIKPSKQNGATKGNKLPTNSISSPSSSRNQTSSNLKEPANDNNELKYIDYQSLLDSHRFYSQSSSPSLQPAAFPNTVSLSEIPKTSNVLGYEDEGDDDSNQIVGELNDNAFSPHFYLNGDNKNACLSDDSLTDDHGNSHPFISTFSSSPPILSQEVDRWRL</sequence>
<evidence type="ECO:0000256" key="1">
    <source>
        <dbReference type="SAM" id="MobiDB-lite"/>
    </source>
</evidence>